<proteinExistence type="evidence at transcript level"/>
<dbReference type="Gene3D" id="3.80.10.10">
    <property type="entry name" value="Ribonuclease Inhibitor"/>
    <property type="match status" value="3"/>
</dbReference>
<dbReference type="SUPFAM" id="SSF52047">
    <property type="entry name" value="RNI-like"/>
    <property type="match status" value="2"/>
</dbReference>
<accession>A0A0K8RQA8</accession>
<reference evidence="1" key="1">
    <citation type="submission" date="2012-12" db="EMBL/GenBank/DDBJ databases">
        <title>Identification and characterization of a phenylalanine ammonia-lyase gene family in Isatis indigotica Fort.</title>
        <authorList>
            <person name="Liu Q."/>
            <person name="Chen J."/>
            <person name="Zhou X."/>
            <person name="Di P."/>
            <person name="Xiao Y."/>
            <person name="Xuan H."/>
            <person name="Zhang L."/>
            <person name="Chen W."/>
        </authorList>
    </citation>
    <scope>NUCLEOTIDE SEQUENCE</scope>
    <source>
        <tissue evidence="1">Salivary gland</tissue>
    </source>
</reference>
<name>A0A0K8RQA8_IXORI</name>
<evidence type="ECO:0000313" key="1">
    <source>
        <dbReference type="EMBL" id="JAA72794.1"/>
    </source>
</evidence>
<feature type="non-terminal residue" evidence="1">
    <location>
        <position position="1"/>
    </location>
</feature>
<dbReference type="AlphaFoldDB" id="A0A0K8RQA8"/>
<dbReference type="PANTHER" id="PTHR24114">
    <property type="entry name" value="LEUCINE RICH REPEAT FAMILY PROTEIN"/>
    <property type="match status" value="1"/>
</dbReference>
<dbReference type="EMBL" id="GADI01001014">
    <property type="protein sequence ID" value="JAA72794.1"/>
    <property type="molecule type" value="mRNA"/>
</dbReference>
<protein>
    <submittedName>
        <fullName evidence="1">Putative nucleotide-binding oligomerization domain protein</fullName>
    </submittedName>
</protein>
<sequence length="655" mass="75180">SGRRASVLCQLNFEANGYDLHAPCTAESRCWLFQTLSTINALLFCIEMELKETTPNRLSFSKVGPVGNISTSSNCYILSYILLRYHVCIETISFSRNILNPMYFSIINDALAHNRSIRSLKLTQRYYASKDEFLTGMCEMKTLETLILTDVYIPPTSINEFASMLETQPLKIVKLIDNNIRTDEVICAICKNARTLEVLMYNNQKFDSRAKLAFNRLISSELCILEQLCIGHCFSDERGGVDFMKCLSKNRTIKSLNINVSYMSSAILRELANILKDNDIIESVTLNVVWDDLKLEGATYLAQALASNISLKYLDISDFLTNPDCHVMLMDALSQNDKLIWLNLGCVEREVAYIINQRNLHDKVRTVYTAEDIIPLCKTISIHSNIITSIKLECWDDYQTLPFVLNFFKVLINVVHLKSIYFSVNCYIQFSMAEEIASLLKNTKTLESITLHTHYPRHSVLSTVLDGLALNTSVTNFQWDRCILRSSSETAFIRFLRTNCTVRHFGIVSAKSKVWEKIAEEKTNKILLSIEAHISSYDSDSGYHVMQVQETMRRNLTSLNMTLEFVEDPRVRDVSLKLMQDIEFYINTKSFVDFAQKILVNKDVHILIRRTKQYMCSNFFKLAGICNDIVVQGEPCINYECWEHICSYLKFSDVK</sequence>
<dbReference type="InterPro" id="IPR032675">
    <property type="entry name" value="LRR_dom_sf"/>
</dbReference>
<organism evidence="1">
    <name type="scientific">Ixodes ricinus</name>
    <name type="common">Common tick</name>
    <name type="synonym">Acarus ricinus</name>
    <dbReference type="NCBI Taxonomy" id="34613"/>
    <lineage>
        <taxon>Eukaryota</taxon>
        <taxon>Metazoa</taxon>
        <taxon>Ecdysozoa</taxon>
        <taxon>Arthropoda</taxon>
        <taxon>Chelicerata</taxon>
        <taxon>Arachnida</taxon>
        <taxon>Acari</taxon>
        <taxon>Parasitiformes</taxon>
        <taxon>Ixodida</taxon>
        <taxon>Ixodoidea</taxon>
        <taxon>Ixodidae</taxon>
        <taxon>Ixodinae</taxon>
        <taxon>Ixodes</taxon>
    </lineage>
</organism>
<dbReference type="InterPro" id="IPR052394">
    <property type="entry name" value="LRR-containing"/>
</dbReference>
<dbReference type="PANTHER" id="PTHR24114:SF2">
    <property type="entry name" value="F-BOX DOMAIN-CONTAINING PROTEIN-RELATED"/>
    <property type="match status" value="1"/>
</dbReference>